<dbReference type="EMBL" id="BAABCT010000005">
    <property type="protein sequence ID" value="GAA4075455.1"/>
    <property type="molecule type" value="Genomic_DNA"/>
</dbReference>
<dbReference type="Proteomes" id="UP001500367">
    <property type="component" value="Unassembled WGS sequence"/>
</dbReference>
<accession>A0ABP7VVS2</accession>
<evidence type="ECO:0000313" key="3">
    <source>
        <dbReference type="Proteomes" id="UP001500367"/>
    </source>
</evidence>
<evidence type="ECO:0000259" key="1">
    <source>
        <dbReference type="Pfam" id="PF08818"/>
    </source>
</evidence>
<dbReference type="SUPFAM" id="SSF159888">
    <property type="entry name" value="YdhG-like"/>
    <property type="match status" value="1"/>
</dbReference>
<dbReference type="InterPro" id="IPR014922">
    <property type="entry name" value="YdhG-like"/>
</dbReference>
<gene>
    <name evidence="2" type="ORF">GCM10022389_21420</name>
</gene>
<reference evidence="3" key="1">
    <citation type="journal article" date="2019" name="Int. J. Syst. Evol. Microbiol.">
        <title>The Global Catalogue of Microorganisms (GCM) 10K type strain sequencing project: providing services to taxonomists for standard genome sequencing and annotation.</title>
        <authorList>
            <consortium name="The Broad Institute Genomics Platform"/>
            <consortium name="The Broad Institute Genome Sequencing Center for Infectious Disease"/>
            <person name="Wu L."/>
            <person name="Ma J."/>
        </authorList>
    </citation>
    <scope>NUCLEOTIDE SEQUENCE [LARGE SCALE GENOMIC DNA]</scope>
    <source>
        <strain evidence="3">JCM 17069</strain>
    </source>
</reference>
<dbReference type="RefSeq" id="WP_344816709.1">
    <property type="nucleotide sequence ID" value="NZ_BAABCT010000005.1"/>
</dbReference>
<feature type="domain" description="YdhG-like" evidence="1">
    <location>
        <begin position="19"/>
        <end position="134"/>
    </location>
</feature>
<evidence type="ECO:0000313" key="2">
    <source>
        <dbReference type="EMBL" id="GAA4075455.1"/>
    </source>
</evidence>
<organism evidence="2 3">
    <name type="scientific">Flavobacterium cheonanense</name>
    <dbReference type="NCBI Taxonomy" id="706183"/>
    <lineage>
        <taxon>Bacteria</taxon>
        <taxon>Pseudomonadati</taxon>
        <taxon>Bacteroidota</taxon>
        <taxon>Flavobacteriia</taxon>
        <taxon>Flavobacteriales</taxon>
        <taxon>Flavobacteriaceae</taxon>
        <taxon>Flavobacterium</taxon>
    </lineage>
</organism>
<protein>
    <submittedName>
        <fullName evidence="2">DUF1801 domain-containing protein</fullName>
    </submittedName>
</protein>
<comment type="caution">
    <text evidence="2">The sequence shown here is derived from an EMBL/GenBank/DDBJ whole genome shotgun (WGS) entry which is preliminary data.</text>
</comment>
<sequence>MQSKATTPEQYLAELPEDRREAMSKLREITLQNLPKGFEEQISYGMLGYVVPHSIYPNGYHCTPELPLPFFAIASQKNSINIYHMMVYSDKNLHDWFSAEYPKYCKSKLDMGKSCIRFKKMNDIPYDLIGELLSKVTVEQWISDYEKNLKK</sequence>
<proteinExistence type="predicted"/>
<dbReference type="Gene3D" id="3.90.1150.200">
    <property type="match status" value="1"/>
</dbReference>
<keyword evidence="3" id="KW-1185">Reference proteome</keyword>
<name>A0ABP7VVS2_9FLAO</name>
<dbReference type="Pfam" id="PF08818">
    <property type="entry name" value="DUF1801"/>
    <property type="match status" value="1"/>
</dbReference>